<dbReference type="EMBL" id="JAUSVS010000001">
    <property type="protein sequence ID" value="MDQ0463159.1"/>
    <property type="molecule type" value="Genomic_DNA"/>
</dbReference>
<keyword evidence="3" id="KW-1185">Reference proteome</keyword>
<dbReference type="InterPro" id="IPR051678">
    <property type="entry name" value="AGP_Transferase"/>
</dbReference>
<sequence>MSDELQSALTALAPRLAEGGTTVSDLRRLSGGASQELWSFEVDGAAGQRRLILRRKPPGNPGSGNAIGLPNEAFLIQKADQQGAPVPPIVHVCQPEDGIGEAYVMGAVEGETLGRRIVRDEAFASVRPKLAGQCGRILAQIHAIPREGLPDLPVSDALTEIGKYEEVYRTVGARRPIFEAAFRWLKDRAPAPVEPVLLHGDFRNGNIMFQPEVGVAAVLDWELAHFGDPAADLAWLCVNAWRFGGAKPVGGFGDYADLLDGYHQGGGREVPLERLLYWQTLGSMKWGVMCMTMYASFASGADPSVERAMIGRRTSENEIDLVKLLEEANA</sequence>
<evidence type="ECO:0000259" key="1">
    <source>
        <dbReference type="Pfam" id="PF01636"/>
    </source>
</evidence>
<dbReference type="InterPro" id="IPR011009">
    <property type="entry name" value="Kinase-like_dom_sf"/>
</dbReference>
<dbReference type="Proteomes" id="UP001228905">
    <property type="component" value="Unassembled WGS sequence"/>
</dbReference>
<accession>A0ABU0IMG2</accession>
<keyword evidence="2" id="KW-0418">Kinase</keyword>
<reference evidence="2 3" key="1">
    <citation type="submission" date="2023-07" db="EMBL/GenBank/DDBJ databases">
        <title>Genomic Encyclopedia of Type Strains, Phase IV (KMG-IV): sequencing the most valuable type-strain genomes for metagenomic binning, comparative biology and taxonomic classification.</title>
        <authorList>
            <person name="Goeker M."/>
        </authorList>
    </citation>
    <scope>NUCLEOTIDE SEQUENCE [LARGE SCALE GENOMIC DNA]</scope>
    <source>
        <strain evidence="2 3">DSM 18695</strain>
    </source>
</reference>
<evidence type="ECO:0000313" key="2">
    <source>
        <dbReference type="EMBL" id="MDQ0463159.1"/>
    </source>
</evidence>
<dbReference type="SUPFAM" id="SSF56112">
    <property type="entry name" value="Protein kinase-like (PK-like)"/>
    <property type="match status" value="1"/>
</dbReference>
<proteinExistence type="predicted"/>
<evidence type="ECO:0000313" key="3">
    <source>
        <dbReference type="Proteomes" id="UP001228905"/>
    </source>
</evidence>
<dbReference type="InterPro" id="IPR041726">
    <property type="entry name" value="ACAD10_11_N"/>
</dbReference>
<comment type="caution">
    <text evidence="2">The sequence shown here is derived from an EMBL/GenBank/DDBJ whole genome shotgun (WGS) entry which is preliminary data.</text>
</comment>
<organism evidence="2 3">
    <name type="scientific">Caulobacter ginsengisoli</name>
    <dbReference type="NCBI Taxonomy" id="400775"/>
    <lineage>
        <taxon>Bacteria</taxon>
        <taxon>Pseudomonadati</taxon>
        <taxon>Pseudomonadota</taxon>
        <taxon>Alphaproteobacteria</taxon>
        <taxon>Caulobacterales</taxon>
        <taxon>Caulobacteraceae</taxon>
        <taxon>Caulobacter</taxon>
    </lineage>
</organism>
<dbReference type="Gene3D" id="3.30.200.20">
    <property type="entry name" value="Phosphorylase Kinase, domain 1"/>
    <property type="match status" value="1"/>
</dbReference>
<dbReference type="GO" id="GO:0016301">
    <property type="term" value="F:kinase activity"/>
    <property type="evidence" value="ECO:0007669"/>
    <property type="project" value="UniProtKB-KW"/>
</dbReference>
<feature type="domain" description="Aminoglycoside phosphotransferase" evidence="1">
    <location>
        <begin position="26"/>
        <end position="256"/>
    </location>
</feature>
<dbReference type="InterPro" id="IPR002575">
    <property type="entry name" value="Aminoglycoside_PTrfase"/>
</dbReference>
<protein>
    <submittedName>
        <fullName evidence="2">Aminoglycoside phosphotransferase (APT) family kinase protein</fullName>
    </submittedName>
</protein>
<dbReference type="RefSeq" id="WP_307346566.1">
    <property type="nucleotide sequence ID" value="NZ_JAUSVS010000001.1"/>
</dbReference>
<gene>
    <name evidence="2" type="ORF">QO010_000907</name>
</gene>
<dbReference type="PANTHER" id="PTHR21310:SF57">
    <property type="entry name" value="BLR2944 PROTEIN"/>
    <property type="match status" value="1"/>
</dbReference>
<name>A0ABU0IMG2_9CAUL</name>
<dbReference type="CDD" id="cd05154">
    <property type="entry name" value="ACAD10_11_N-like"/>
    <property type="match status" value="1"/>
</dbReference>
<keyword evidence="2" id="KW-0808">Transferase</keyword>
<dbReference type="Pfam" id="PF01636">
    <property type="entry name" value="APH"/>
    <property type="match status" value="1"/>
</dbReference>
<dbReference type="PANTHER" id="PTHR21310">
    <property type="entry name" value="AMINOGLYCOSIDE PHOSPHOTRANSFERASE-RELATED-RELATED"/>
    <property type="match status" value="1"/>
</dbReference>
<dbReference type="Gene3D" id="3.90.1200.10">
    <property type="match status" value="1"/>
</dbReference>